<dbReference type="OrthoDB" id="9761577at2"/>
<dbReference type="Gene3D" id="1.10.10.470">
    <property type="entry name" value="Maltooligosyl trehalose synthase, domain 4"/>
    <property type="match status" value="1"/>
</dbReference>
<evidence type="ECO:0000313" key="2">
    <source>
        <dbReference type="EMBL" id="SEP53247.1"/>
    </source>
</evidence>
<dbReference type="Gene3D" id="1.10.150.200">
    <property type="entry name" value="Maltooligosyl trehalose synthase, domain 3"/>
    <property type="match status" value="1"/>
</dbReference>
<organism evidence="2 3">
    <name type="scientific">Amycolatopsis saalfeldensis</name>
    <dbReference type="NCBI Taxonomy" id="394193"/>
    <lineage>
        <taxon>Bacteria</taxon>
        <taxon>Bacillati</taxon>
        <taxon>Actinomycetota</taxon>
        <taxon>Actinomycetes</taxon>
        <taxon>Pseudonocardiales</taxon>
        <taxon>Pseudonocardiaceae</taxon>
        <taxon>Amycolatopsis</taxon>
    </lineage>
</organism>
<dbReference type="AlphaFoldDB" id="A0A1H8YM36"/>
<protein>
    <submittedName>
        <fullName evidence="2">Maltooligosyl trehalose synthase</fullName>
    </submittedName>
</protein>
<dbReference type="PANTHER" id="PTHR10357:SF216">
    <property type="entry name" value="MALTOOLIGOSYL TREHALOSE SYNTHASE-RELATED"/>
    <property type="match status" value="1"/>
</dbReference>
<dbReference type="Gene3D" id="3.20.20.80">
    <property type="entry name" value="Glycosidases"/>
    <property type="match status" value="1"/>
</dbReference>
<dbReference type="GO" id="GO:0030980">
    <property type="term" value="P:alpha-glucan catabolic process"/>
    <property type="evidence" value="ECO:0007669"/>
    <property type="project" value="TreeGrafter"/>
</dbReference>
<dbReference type="SMART" id="SM00642">
    <property type="entry name" value="Aamy"/>
    <property type="match status" value="1"/>
</dbReference>
<dbReference type="PANTHER" id="PTHR10357">
    <property type="entry name" value="ALPHA-AMYLASE FAMILY MEMBER"/>
    <property type="match status" value="1"/>
</dbReference>
<dbReference type="GO" id="GO:0005992">
    <property type="term" value="P:trehalose biosynthetic process"/>
    <property type="evidence" value="ECO:0007669"/>
    <property type="project" value="TreeGrafter"/>
</dbReference>
<dbReference type="SUPFAM" id="SSF51445">
    <property type="entry name" value="(Trans)glycosidases"/>
    <property type="match status" value="1"/>
</dbReference>
<dbReference type="Gene3D" id="3.30.1590.10">
    <property type="entry name" value="Maltooligosyl trehalose synthase, domain 2"/>
    <property type="match status" value="1"/>
</dbReference>
<name>A0A1H8YM36_9PSEU</name>
<dbReference type="InterPro" id="IPR017853">
    <property type="entry name" value="GH"/>
</dbReference>
<dbReference type="InterPro" id="IPR012767">
    <property type="entry name" value="Trehalose_TreY"/>
</dbReference>
<accession>A0A1H8YM36</accession>
<dbReference type="InterPro" id="IPR013797">
    <property type="entry name" value="Maltooligo_trehalose_synth_4"/>
</dbReference>
<feature type="domain" description="Glycosyl hydrolase family 13 catalytic" evidence="1">
    <location>
        <begin position="11"/>
        <end position="383"/>
    </location>
</feature>
<dbReference type="Pfam" id="PF00128">
    <property type="entry name" value="Alpha-amylase"/>
    <property type="match status" value="1"/>
</dbReference>
<dbReference type="Proteomes" id="UP000198582">
    <property type="component" value="Unassembled WGS sequence"/>
</dbReference>
<sequence>MNKPSSTYRVQLRPELTFTDAAELVDYLRALGVGAMYVSPVLDATPGSTHGYDVVDPTRARPELGGEEARKALSARLKAAGLGLVVDIVPNHMSVEVPKANAWWWDVLRHGRESAHAGYFDIDWSRGRLLLPVLGDDDAVADLAVEGDELVYYDHRFPLAPGTDQGSPQEVHGRQHYELVGWRRGNAELNYRRFFDITNLAAVSVEQPGVFAETHGEVLRWVADGDVQGLRVDHPDGLADPGGYLTRLREGAPGAWLVAEKILHPGEALPQSWPVDGTTGYDALREIAGVFVDPAAGPAFTRLAAELGGRTDYHAVEEQARRLVTDRILVAEVRRIAALLSGVETEAARAAVAEVMIAFPVYRSYLPEGGENWAAALELARTRRPDLGAALDALDAQVRGEPGGELATRIQQTSGMVVAKGTEDTTFYRFTRFAALNEVGGNPDRFGLGVADFHVLAENRAAAYPATMTALTTHDTKRSEDTRARLAVLSEVPDEFAAAVRRWTARRPVDEPALNLLAWQTLVGAWPISAERLRGYLDKAAKESKLRTTWTDHDEPFERAVAAWPGQVLGDAELAADVEAFVERVRGPGWVNSLGQKLVQLAGPGVPDVYQGTELWDLSLVDPDNRREVDYGVRREALGRVLAGEQPEVDETGAAKLLVVQKTLTLRRDRPELFTGYRPLHAEGAAADHLLAFQRGEDLAVAVTRLPVGLAREGGWRDTVLPLTEGVWTDVLTGRAVGDRPAALSLFDRYPVALLVRGDS</sequence>
<dbReference type="RefSeq" id="WP_091627788.1">
    <property type="nucleotide sequence ID" value="NZ_FOEF01000025.1"/>
</dbReference>
<evidence type="ECO:0000259" key="1">
    <source>
        <dbReference type="SMART" id="SM00642"/>
    </source>
</evidence>
<reference evidence="2 3" key="1">
    <citation type="submission" date="2016-10" db="EMBL/GenBank/DDBJ databases">
        <authorList>
            <person name="de Groot N.N."/>
        </authorList>
    </citation>
    <scope>NUCLEOTIDE SEQUENCE [LARGE SCALE GENOMIC DNA]</scope>
    <source>
        <strain evidence="2 3">DSM 44993</strain>
    </source>
</reference>
<dbReference type="GO" id="GO:0047470">
    <property type="term" value="F:(1,4)-alpha-D-glucan 1-alpha-D-glucosylmutase activity"/>
    <property type="evidence" value="ECO:0007669"/>
    <property type="project" value="TreeGrafter"/>
</dbReference>
<evidence type="ECO:0000313" key="3">
    <source>
        <dbReference type="Proteomes" id="UP000198582"/>
    </source>
</evidence>
<dbReference type="EMBL" id="FOEF01000025">
    <property type="protein sequence ID" value="SEP53247.1"/>
    <property type="molecule type" value="Genomic_DNA"/>
</dbReference>
<gene>
    <name evidence="2" type="ORF">SAMN04489732_12585</name>
</gene>
<proteinExistence type="predicted"/>
<dbReference type="CDD" id="cd11336">
    <property type="entry name" value="AmyAc_MTSase"/>
    <property type="match status" value="1"/>
</dbReference>
<dbReference type="InterPro" id="IPR006047">
    <property type="entry name" value="GH13_cat_dom"/>
</dbReference>
<keyword evidence="3" id="KW-1185">Reference proteome</keyword>
<dbReference type="NCBIfam" id="TIGR02401">
    <property type="entry name" value="trehalose_TreY"/>
    <property type="match status" value="1"/>
</dbReference>
<dbReference type="STRING" id="394193.SAMN04489732_12585"/>